<name>M3VB06_GORML</name>
<evidence type="ECO:0000256" key="2">
    <source>
        <dbReference type="ARBA" id="ARBA00022840"/>
    </source>
</evidence>
<dbReference type="Gene3D" id="3.30.200.20">
    <property type="entry name" value="Phosphorylase Kinase, domain 1"/>
    <property type="match status" value="1"/>
</dbReference>
<accession>M3VB06</accession>
<dbReference type="STRING" id="410332.SAMN04488550_2229"/>
<dbReference type="SUPFAM" id="SSF52540">
    <property type="entry name" value="P-loop containing nucleoside triphosphate hydrolases"/>
    <property type="match status" value="1"/>
</dbReference>
<dbReference type="Gene3D" id="3.40.50.300">
    <property type="entry name" value="P-loop containing nucleotide triphosphate hydrolases"/>
    <property type="match status" value="1"/>
</dbReference>
<dbReference type="Pfam" id="PF25872">
    <property type="entry name" value="HTH_77"/>
    <property type="match status" value="1"/>
</dbReference>
<dbReference type="PANTHER" id="PTHR47691:SF3">
    <property type="entry name" value="HTH-TYPE TRANSCRIPTIONAL REGULATOR RV0890C-RELATED"/>
    <property type="match status" value="1"/>
</dbReference>
<feature type="region of interest" description="Disordered" evidence="4">
    <location>
        <begin position="985"/>
        <end position="1004"/>
    </location>
</feature>
<dbReference type="SUPFAM" id="SSF56112">
    <property type="entry name" value="Protein kinase-like (PK-like)"/>
    <property type="match status" value="1"/>
</dbReference>
<proteinExistence type="predicted"/>
<feature type="binding site" evidence="3">
    <location>
        <position position="46"/>
    </location>
    <ligand>
        <name>ATP</name>
        <dbReference type="ChEBI" id="CHEBI:30616"/>
    </ligand>
</feature>
<dbReference type="Proteomes" id="UP000035009">
    <property type="component" value="Unassembled WGS sequence"/>
</dbReference>
<dbReference type="eggNOG" id="COG3903">
    <property type="taxonomic scope" value="Bacteria"/>
</dbReference>
<dbReference type="AlphaFoldDB" id="M3VB06"/>
<dbReference type="InterPro" id="IPR000719">
    <property type="entry name" value="Prot_kinase_dom"/>
</dbReference>
<dbReference type="PANTHER" id="PTHR47691">
    <property type="entry name" value="REGULATOR-RELATED"/>
    <property type="match status" value="1"/>
</dbReference>
<feature type="domain" description="Protein kinase" evidence="5">
    <location>
        <begin position="17"/>
        <end position="278"/>
    </location>
</feature>
<dbReference type="SMART" id="SM00220">
    <property type="entry name" value="S_TKc"/>
    <property type="match status" value="1"/>
</dbReference>
<dbReference type="eggNOG" id="COG0515">
    <property type="taxonomic scope" value="Bacteria"/>
</dbReference>
<protein>
    <submittedName>
        <fullName evidence="6">Putative serine/threonine protein kinase</fullName>
    </submittedName>
</protein>
<keyword evidence="6" id="KW-0418">Kinase</keyword>
<keyword evidence="2 3" id="KW-0067">ATP-binding</keyword>
<keyword evidence="7" id="KW-1185">Reference proteome</keyword>
<dbReference type="Gene3D" id="1.10.510.10">
    <property type="entry name" value="Transferase(Phosphotransferase) domain 1"/>
    <property type="match status" value="1"/>
</dbReference>
<dbReference type="InterPro" id="IPR017441">
    <property type="entry name" value="Protein_kinase_ATP_BS"/>
</dbReference>
<dbReference type="InterPro" id="IPR011009">
    <property type="entry name" value="Kinase-like_dom_sf"/>
</dbReference>
<dbReference type="CDD" id="cd14014">
    <property type="entry name" value="STKc_PknB_like"/>
    <property type="match status" value="1"/>
</dbReference>
<dbReference type="GO" id="GO:0004674">
    <property type="term" value="F:protein serine/threonine kinase activity"/>
    <property type="evidence" value="ECO:0007669"/>
    <property type="project" value="UniProtKB-KW"/>
</dbReference>
<gene>
    <name evidence="6" type="ORF">GM1_010_00160</name>
</gene>
<evidence type="ECO:0000259" key="5">
    <source>
        <dbReference type="PROSITE" id="PS50011"/>
    </source>
</evidence>
<evidence type="ECO:0000256" key="1">
    <source>
        <dbReference type="ARBA" id="ARBA00022741"/>
    </source>
</evidence>
<sequence>MTEPTEPAPSQLVGDRYRLVERIGRGGMGEVWLARDELLDRDVAAKRILTVGADTDQGSTRRRRAIREARAAARLTHPHAVAMFDVLVADDPWLVMEYFPSVSVADVLRRSGTMSPAEAARIAADVAGALAEAHRRGVVHRDVKPGNILISTGSSGHGTVKVADFGIARSAGDPSITRSGIVTGTPAYFAPEVARGAEATTASDVYSLGAALYTMIEGRPPHGDDDNVIATLFQIANTELRPMTADTDLTQVVVRLMTRDVESRPSMSEARDLLADWVTRSTGSVDLGLLGGVADVVAELSSAPPTLMPTLSTPSSPVRRTRNVPAELTSFIGREKELADLAAMMATSRAVTITGPGGVGKTRIAQRVASTRADADGPWFVEFDRVRDAAGVADALVSVLGITTAGGVGAVVEHLGYRSCLLVFDNCEHLVDTIADTAHQILQACPQVSILVTSRTALGVPGERRYALAPPSDGTELFLARSPQAVGPEDLDDVRRLCEAVDHLPLAIELAAARTRILSVRQVLTSIGDNLAVLGPHDSERRSRRTSLITVIDDSFQALRESRRSLLIDLSVFVGSFDVDAVAAVTGRDFGLVDDLAGLVDESLVTVVGGDPRRYRLLDTVRTFASGHLDAARRTDLVDRRRRWAVAIAADAFDGLRGPHSVAWMTRVDAEMPNIRAALDDASPVDSAEYARIVGGLYWIWYRKGRIDEGSRLLDPVLTESVSSVSDSDLVRCVVGRALLAYLAGDVDVIAGCGDRLRVIAHRLGPDPAPGQARRAAAESAAMLAFMAAGMGTPDETREWAVRARGFAMAEGLAWTAAETEIAFAGAASRIGDAAAVGRHLEAMRSTAQEHGFDWLHASALWLTAKHTIRTTGDTAESRRLLTTMIAICERRADLTSWMVGVVTLAYVEFVEGYHERAALLLGVTARRSDESGFFPERLDPIDMAEFVTDMRSTIAADTLGRGIDTGRTLNRAGVASLIADCATSRSGPVDRPGHENYPGTRGD</sequence>
<comment type="caution">
    <text evidence="6">The sequence shown here is derived from an EMBL/GenBank/DDBJ whole genome shotgun (WGS) entry which is preliminary data.</text>
</comment>
<reference evidence="6 7" key="1">
    <citation type="submission" date="2013-02" db="EMBL/GenBank/DDBJ databases">
        <title>Whole genome shotgun sequence of Gordonia malaquae NBRC 108250.</title>
        <authorList>
            <person name="Yoshida I."/>
            <person name="Hosoyama A."/>
            <person name="Tsuchikane K."/>
            <person name="Ando Y."/>
            <person name="Baba S."/>
            <person name="Ohji S."/>
            <person name="Hamada M."/>
            <person name="Tamura T."/>
            <person name="Yamazoe A."/>
            <person name="Yamazaki S."/>
            <person name="Fujita N."/>
        </authorList>
    </citation>
    <scope>NUCLEOTIDE SEQUENCE [LARGE SCALE GENOMIC DNA]</scope>
    <source>
        <strain evidence="6 7">NBRC 108250</strain>
    </source>
</reference>
<keyword evidence="6" id="KW-0723">Serine/threonine-protein kinase</keyword>
<evidence type="ECO:0000313" key="6">
    <source>
        <dbReference type="EMBL" id="GAC79428.1"/>
    </source>
</evidence>
<dbReference type="EMBL" id="BAOP01000010">
    <property type="protein sequence ID" value="GAC79428.1"/>
    <property type="molecule type" value="Genomic_DNA"/>
</dbReference>
<dbReference type="PROSITE" id="PS50011">
    <property type="entry name" value="PROTEIN_KINASE_DOM"/>
    <property type="match status" value="1"/>
</dbReference>
<dbReference type="GO" id="GO:0005524">
    <property type="term" value="F:ATP binding"/>
    <property type="evidence" value="ECO:0007669"/>
    <property type="project" value="UniProtKB-UniRule"/>
</dbReference>
<dbReference type="InterPro" id="IPR027417">
    <property type="entry name" value="P-loop_NTPase"/>
</dbReference>
<dbReference type="RefSeq" id="WP_008377834.1">
    <property type="nucleotide sequence ID" value="NZ_BAOP01000010.1"/>
</dbReference>
<keyword evidence="6" id="KW-0808">Transferase</keyword>
<dbReference type="PROSITE" id="PS00108">
    <property type="entry name" value="PROTEIN_KINASE_ST"/>
    <property type="match status" value="1"/>
</dbReference>
<dbReference type="InterPro" id="IPR008271">
    <property type="entry name" value="Ser/Thr_kinase_AS"/>
</dbReference>
<evidence type="ECO:0000256" key="3">
    <source>
        <dbReference type="PROSITE-ProRule" id="PRU10141"/>
    </source>
</evidence>
<dbReference type="Pfam" id="PF00069">
    <property type="entry name" value="Pkinase"/>
    <property type="match status" value="1"/>
</dbReference>
<keyword evidence="1 3" id="KW-0547">Nucleotide-binding</keyword>
<organism evidence="6 7">
    <name type="scientific">Gordonia malaquae NBRC 108250</name>
    <dbReference type="NCBI Taxonomy" id="1223542"/>
    <lineage>
        <taxon>Bacteria</taxon>
        <taxon>Bacillati</taxon>
        <taxon>Actinomycetota</taxon>
        <taxon>Actinomycetes</taxon>
        <taxon>Mycobacteriales</taxon>
        <taxon>Gordoniaceae</taxon>
        <taxon>Gordonia</taxon>
    </lineage>
</organism>
<dbReference type="InterPro" id="IPR058852">
    <property type="entry name" value="HTH_77"/>
</dbReference>
<dbReference type="PROSITE" id="PS00107">
    <property type="entry name" value="PROTEIN_KINASE_ATP"/>
    <property type="match status" value="1"/>
</dbReference>
<evidence type="ECO:0000256" key="4">
    <source>
        <dbReference type="SAM" id="MobiDB-lite"/>
    </source>
</evidence>
<evidence type="ECO:0000313" key="7">
    <source>
        <dbReference type="Proteomes" id="UP000035009"/>
    </source>
</evidence>